<organism evidence="11 12">
    <name type="scientific">Acidovorax kalamii</name>
    <dbReference type="NCBI Taxonomy" id="2004485"/>
    <lineage>
        <taxon>Bacteria</taxon>
        <taxon>Pseudomonadati</taxon>
        <taxon>Pseudomonadota</taxon>
        <taxon>Betaproteobacteria</taxon>
        <taxon>Burkholderiales</taxon>
        <taxon>Comamonadaceae</taxon>
        <taxon>Acidovorax</taxon>
    </lineage>
</organism>
<keyword evidence="4 11" id="KW-0762">Sugar transport</keyword>
<dbReference type="InterPro" id="IPR004501">
    <property type="entry name" value="PTS_EIIC_3"/>
</dbReference>
<evidence type="ECO:0000256" key="1">
    <source>
        <dbReference type="ARBA" id="ARBA00004651"/>
    </source>
</evidence>
<feature type="transmembrane region" description="Helical" evidence="8">
    <location>
        <begin position="99"/>
        <end position="116"/>
    </location>
</feature>
<feature type="transmembrane region" description="Helical" evidence="8">
    <location>
        <begin position="293"/>
        <end position="313"/>
    </location>
</feature>
<evidence type="ECO:0000313" key="11">
    <source>
        <dbReference type="EMBL" id="OYD50746.1"/>
    </source>
</evidence>
<dbReference type="SUPFAM" id="SSF141868">
    <property type="entry name" value="EAL domain-like"/>
    <property type="match status" value="1"/>
</dbReference>
<feature type="transmembrane region" description="Helical" evidence="8">
    <location>
        <begin position="166"/>
        <end position="188"/>
    </location>
</feature>
<dbReference type="Pfam" id="PF00563">
    <property type="entry name" value="EAL"/>
    <property type="match status" value="1"/>
</dbReference>
<feature type="transmembrane region" description="Helical" evidence="8">
    <location>
        <begin position="33"/>
        <end position="54"/>
    </location>
</feature>
<dbReference type="InterPro" id="IPR001633">
    <property type="entry name" value="EAL_dom"/>
</dbReference>
<dbReference type="PROSITE" id="PS50883">
    <property type="entry name" value="EAL"/>
    <property type="match status" value="1"/>
</dbReference>
<accession>A0A235ENY2</accession>
<evidence type="ECO:0000256" key="3">
    <source>
        <dbReference type="ARBA" id="ARBA00022475"/>
    </source>
</evidence>
<dbReference type="CDD" id="cd01948">
    <property type="entry name" value="EAL"/>
    <property type="match status" value="1"/>
</dbReference>
<evidence type="ECO:0000259" key="9">
    <source>
        <dbReference type="PROSITE" id="PS50883"/>
    </source>
</evidence>
<feature type="transmembrane region" description="Helical" evidence="8">
    <location>
        <begin position="325"/>
        <end position="351"/>
    </location>
</feature>
<keyword evidence="7 8" id="KW-0472">Membrane</keyword>
<feature type="domain" description="PTS EIIC type-3" evidence="10">
    <location>
        <begin position="10"/>
        <end position="394"/>
    </location>
</feature>
<keyword evidence="6 8" id="KW-1133">Transmembrane helix</keyword>
<feature type="transmembrane region" description="Helical" evidence="8">
    <location>
        <begin position="208"/>
        <end position="227"/>
    </location>
</feature>
<evidence type="ECO:0000313" key="12">
    <source>
        <dbReference type="Proteomes" id="UP000215441"/>
    </source>
</evidence>
<feature type="transmembrane region" description="Helical" evidence="8">
    <location>
        <begin position="265"/>
        <end position="287"/>
    </location>
</feature>
<dbReference type="InterPro" id="IPR035919">
    <property type="entry name" value="EAL_sf"/>
</dbReference>
<feature type="domain" description="EAL" evidence="9">
    <location>
        <begin position="436"/>
        <end position="688"/>
    </location>
</feature>
<dbReference type="RefSeq" id="WP_094288418.1">
    <property type="nucleotide sequence ID" value="NZ_NOIG01000005.1"/>
</dbReference>
<feature type="transmembrane region" description="Helical" evidence="8">
    <location>
        <begin position="122"/>
        <end position="145"/>
    </location>
</feature>
<keyword evidence="3" id="KW-1003">Cell membrane</keyword>
<dbReference type="AlphaFoldDB" id="A0A235ENY2"/>
<feature type="transmembrane region" description="Helical" evidence="8">
    <location>
        <begin position="371"/>
        <end position="392"/>
    </location>
</feature>
<dbReference type="OrthoDB" id="9813903at2"/>
<dbReference type="GO" id="GO:0005886">
    <property type="term" value="C:plasma membrane"/>
    <property type="evidence" value="ECO:0007669"/>
    <property type="project" value="UniProtKB-SubCell"/>
</dbReference>
<name>A0A235ENY2_9BURK</name>
<dbReference type="InterPro" id="IPR051088">
    <property type="entry name" value="PTS_Sugar-EIIC/EIIB"/>
</dbReference>
<feature type="transmembrane region" description="Helical" evidence="8">
    <location>
        <begin position="74"/>
        <end position="92"/>
    </location>
</feature>
<dbReference type="Gene3D" id="3.20.20.450">
    <property type="entry name" value="EAL domain"/>
    <property type="match status" value="1"/>
</dbReference>
<evidence type="ECO:0000256" key="7">
    <source>
        <dbReference type="ARBA" id="ARBA00023136"/>
    </source>
</evidence>
<dbReference type="InterPro" id="IPR003352">
    <property type="entry name" value="PTS_EIIC"/>
</dbReference>
<evidence type="ECO:0000256" key="6">
    <source>
        <dbReference type="ARBA" id="ARBA00022989"/>
    </source>
</evidence>
<dbReference type="Proteomes" id="UP000215441">
    <property type="component" value="Unassembled WGS sequence"/>
</dbReference>
<evidence type="ECO:0000256" key="4">
    <source>
        <dbReference type="ARBA" id="ARBA00022597"/>
    </source>
</evidence>
<gene>
    <name evidence="11" type="ORF">CBY09_08430</name>
</gene>
<protein>
    <submittedName>
        <fullName evidence="11">PTS sugar transporter subunit IIC</fullName>
    </submittedName>
</protein>
<evidence type="ECO:0000256" key="2">
    <source>
        <dbReference type="ARBA" id="ARBA00022448"/>
    </source>
</evidence>
<evidence type="ECO:0000259" key="10">
    <source>
        <dbReference type="PROSITE" id="PS51105"/>
    </source>
</evidence>
<dbReference type="EMBL" id="NOIG01000005">
    <property type="protein sequence ID" value="OYD50746.1"/>
    <property type="molecule type" value="Genomic_DNA"/>
</dbReference>
<comment type="caution">
    <text evidence="11">The sequence shown here is derived from an EMBL/GenBank/DDBJ whole genome shotgun (WGS) entry which is preliminary data.</text>
</comment>
<keyword evidence="12" id="KW-1185">Reference proteome</keyword>
<dbReference type="Pfam" id="PF02378">
    <property type="entry name" value="PTS_EIIC"/>
    <property type="match status" value="1"/>
</dbReference>
<dbReference type="GO" id="GO:0009401">
    <property type="term" value="P:phosphoenolpyruvate-dependent sugar phosphotransferase system"/>
    <property type="evidence" value="ECO:0007669"/>
    <property type="project" value="InterPro"/>
</dbReference>
<dbReference type="PROSITE" id="PS51105">
    <property type="entry name" value="PTS_EIIC_TYPE_3"/>
    <property type="match status" value="1"/>
</dbReference>
<evidence type="ECO:0000256" key="8">
    <source>
        <dbReference type="SAM" id="Phobius"/>
    </source>
</evidence>
<dbReference type="SMART" id="SM00052">
    <property type="entry name" value="EAL"/>
    <property type="match status" value="1"/>
</dbReference>
<dbReference type="PANTHER" id="PTHR33989">
    <property type="match status" value="1"/>
</dbReference>
<evidence type="ECO:0000256" key="5">
    <source>
        <dbReference type="ARBA" id="ARBA00022692"/>
    </source>
</evidence>
<keyword evidence="5 8" id="KW-0812">Transmembrane</keyword>
<proteinExistence type="predicted"/>
<dbReference type="GO" id="GO:0008982">
    <property type="term" value="F:protein-N(PI)-phosphohistidine-sugar phosphotransferase activity"/>
    <property type="evidence" value="ECO:0007669"/>
    <property type="project" value="InterPro"/>
</dbReference>
<dbReference type="PANTHER" id="PTHR33989:SF4">
    <property type="entry name" value="PTS SYSTEM N,N'-DIACETYLCHITOBIOSE-SPECIFIC EIIC COMPONENT"/>
    <property type="match status" value="1"/>
</dbReference>
<sequence>MALGRDLAAWRVLLSHRLEAVARADSMRAIREGLLWVLPCLMVSAVFLVLSVVAGVLGLPPAVGDMLAGLHGEISRILPLLIAASIGYMLAIRHQLPRLPVAFLCFVYVALASYQLSGQPRAAATLVLFIAIASPLINVPLMARLMRLRWLQVSRGALVSDNVEDAVNMVVPGIVTAALLAAVLALLQQWSGLAQWSLPMDMVDPDRPYFNAVVLTGMNSLLWFFGIHGYHALQPLFQVLEQAVGWNAIELLTDQVPQYPLNAGLLGAFAFIGGAGGTLSLVVAVLWRVRSPGLRLLAVASLPMALLNVNELLLFGIPLILNPRLLVPFILVPAVNACLALAAVQTGWVPMATVPMPLNAPVVFNAYVSTQGAWSAVALQLALVLLGACIYAPAVRALERHHATTVHLPGLDTTFTRLQEEGSLYAHDPIVVAQQGQARRDDLVARVRRMGDYEFFLEYQPQVSPRTGLCVGCEALLRARDSQGRIQSPGAFLAWLSEAGLMKEVDLWVAAAALRQYRRWRNAGFELPISINVTGPTLMSPAHCQRLVALITPAAGCISIEITEDALAADVAQMRDAIARVHAVGAKVSIDDFGTGYSSLSYLHAFAVDTIKIDRSFVVTSAEPQGARVLEGLLHFCQSLGLGMVVEGVETDEQLQVLPASIDLRVQGWYYSRALAADDLPAFVQQCAQGGAGKVAPVVPTAPAVRPPV</sequence>
<keyword evidence="2" id="KW-0813">Transport</keyword>
<reference evidence="11 12" key="1">
    <citation type="submission" date="2017-07" db="EMBL/GenBank/DDBJ databases">
        <title>Acidovorax KNDSW TSA 6 genome sequence and assembly.</title>
        <authorList>
            <person name="Mayilraj S."/>
        </authorList>
    </citation>
    <scope>NUCLEOTIDE SEQUENCE [LARGE SCALE GENOMIC DNA]</scope>
    <source>
        <strain evidence="11 12">KNDSW-TSA6</strain>
    </source>
</reference>
<comment type="subcellular location">
    <subcellularLocation>
        <location evidence="1">Cell membrane</location>
        <topology evidence="1">Multi-pass membrane protein</topology>
    </subcellularLocation>
</comment>